<proteinExistence type="predicted"/>
<feature type="domain" description="Regulator of ribonuclease activity B" evidence="2">
    <location>
        <begin position="145"/>
        <end position="243"/>
    </location>
</feature>
<accession>A0ABS3WA74</accession>
<dbReference type="Gene3D" id="3.30.70.970">
    <property type="entry name" value="RraB-like"/>
    <property type="match status" value="1"/>
</dbReference>
<protein>
    <submittedName>
        <fullName evidence="3">DUF695 domain-containing protein</fullName>
    </submittedName>
</protein>
<comment type="caution">
    <text evidence="3">The sequence shown here is derived from an EMBL/GenBank/DDBJ whole genome shotgun (WGS) entry which is preliminary data.</text>
</comment>
<dbReference type="InterPro" id="IPR009671">
    <property type="entry name" value="RraB_dom"/>
</dbReference>
<reference evidence="3 4" key="1">
    <citation type="submission" date="2021-03" db="EMBL/GenBank/DDBJ databases">
        <title>Paenibacillus artemisicola MWE-103 whole genome sequence.</title>
        <authorList>
            <person name="Ham Y.J."/>
        </authorList>
    </citation>
    <scope>NUCLEOTIDE SEQUENCE [LARGE SCALE GENOMIC DNA]</scope>
    <source>
        <strain evidence="3 4">MWE-103</strain>
    </source>
</reference>
<name>A0ABS3WA74_9BACL</name>
<dbReference type="RefSeq" id="WP_208848114.1">
    <property type="nucleotide sequence ID" value="NZ_JAGGDJ010000008.1"/>
</dbReference>
<dbReference type="SUPFAM" id="SSF89946">
    <property type="entry name" value="Hypothetical protein VC0424"/>
    <property type="match status" value="1"/>
</dbReference>
<dbReference type="Pfam" id="PF06877">
    <property type="entry name" value="RraB"/>
    <property type="match status" value="1"/>
</dbReference>
<dbReference type="Proteomes" id="UP000670947">
    <property type="component" value="Unassembled WGS sequence"/>
</dbReference>
<evidence type="ECO:0000259" key="1">
    <source>
        <dbReference type="Pfam" id="PF05117"/>
    </source>
</evidence>
<gene>
    <name evidence="3" type="ORF">I8J29_13555</name>
</gene>
<feature type="domain" description="DUF695" evidence="1">
    <location>
        <begin position="3"/>
        <end position="132"/>
    </location>
</feature>
<dbReference type="EMBL" id="JAGGDJ010000008">
    <property type="protein sequence ID" value="MBO7745231.1"/>
    <property type="molecule type" value="Genomic_DNA"/>
</dbReference>
<dbReference type="Pfam" id="PF05117">
    <property type="entry name" value="DUF695"/>
    <property type="match status" value="1"/>
</dbReference>
<dbReference type="InterPro" id="IPR016097">
    <property type="entry name" value="DUF695"/>
</dbReference>
<evidence type="ECO:0000313" key="3">
    <source>
        <dbReference type="EMBL" id="MBO7745231.1"/>
    </source>
</evidence>
<keyword evidence="4" id="KW-1185">Reference proteome</keyword>
<evidence type="ECO:0000313" key="4">
    <source>
        <dbReference type="Proteomes" id="UP000670947"/>
    </source>
</evidence>
<sequence>MADNWGFYERRDGGEQLRVLVNTGYKDDEPAADYPDLLSITVNLYPVRDQVKTRRQFVAQLEELESKLEAWLESGRGAIYAGRINAATRLEFYYYLPADRPGEDALRAWVDEHWPHRAQCYVKPDPQWEFYRYLLPDTLEELFVHNAQMIYALIHKGDKIAQPRNVYHWLLFREDEDRLAMERLLEKEGYVIEKEKESKPEQDYPYPLVISKFEDVKLDTVNARVRELHRLLAERDGRYDGWGAVMRLSPSKRFRRYVRRRKESAQLALRRVLSWRCSQSNQNEAGKH</sequence>
<organism evidence="3 4">
    <name type="scientific">Paenibacillus artemisiicola</name>
    <dbReference type="NCBI Taxonomy" id="1172618"/>
    <lineage>
        <taxon>Bacteria</taxon>
        <taxon>Bacillati</taxon>
        <taxon>Bacillota</taxon>
        <taxon>Bacilli</taxon>
        <taxon>Bacillales</taxon>
        <taxon>Paenibacillaceae</taxon>
        <taxon>Paenibacillus</taxon>
    </lineage>
</organism>
<dbReference type="InterPro" id="IPR036701">
    <property type="entry name" value="RraB-like_sf"/>
</dbReference>
<evidence type="ECO:0000259" key="2">
    <source>
        <dbReference type="Pfam" id="PF06877"/>
    </source>
</evidence>